<evidence type="ECO:0000256" key="2">
    <source>
        <dbReference type="SAM" id="Coils"/>
    </source>
</evidence>
<evidence type="ECO:0000313" key="5">
    <source>
        <dbReference type="EMBL" id="CDJ37019.1"/>
    </source>
</evidence>
<feature type="region of interest" description="Disordered" evidence="3">
    <location>
        <begin position="258"/>
        <end position="298"/>
    </location>
</feature>
<keyword evidence="6" id="KW-1185">Reference proteome</keyword>
<keyword evidence="2" id="KW-0175">Coiled coil</keyword>
<dbReference type="Pfam" id="PF00244">
    <property type="entry name" value="14-3-3"/>
    <property type="match status" value="1"/>
</dbReference>
<feature type="coiled-coil region" evidence="2">
    <location>
        <begin position="44"/>
        <end position="74"/>
    </location>
</feature>
<dbReference type="InterPro" id="IPR023410">
    <property type="entry name" value="14-3-3_domain"/>
</dbReference>
<sequence length="524" mass="56234">MASGATGRGPWWPGEANDAAAAAAFLPRLLQQPAHAVADFQRQQQAHEQLQHLQQQQLQQLQQQQLQQQQLEQLRLQQQHRPRTVAWQPSGSTDDEPNSAYYEAQAKIEVTAHCRPKEEIFQAFKEAIRMRPVLSAKHRELLANTVKGLVTDRQVSYQMVSAMGAAMKAAAAAWSAAGEKGAAAAVQLAAAAAAAALTAAGVSPQEAGQLAADTALTRGVGAARNLVLQHKVQQQRQQNAAAAAAALERAQAAAAAAAAADRDDSSSSGTEESSGDLFGSSGADSSSSSSSSSSGIAPDSAAALSRGVPIPQQLMEAAAAAELLPFAAYFQKRIEFFLKQLIKEVQDLSRKIHRVVKAMLLPNADSTEAKVFYLQLDADVARYAAQIATDGEEVEEFRKMSLELYRTALSLLQQNQKEINEAEEQSQTDIEDQVPLSLKMGLVLNYAVLLHDEPDGAEQAINALAAQFREAVENVVHISDTEESRRVVMVMSLLRGNVEAWCAEANRKDATKLLGLDGSAALLM</sequence>
<dbReference type="OMA" id="YYMISGA"/>
<dbReference type="GeneID" id="25250220"/>
<reference evidence="5" key="2">
    <citation type="submission" date="2013-10" db="EMBL/GenBank/DDBJ databases">
        <authorList>
            <person name="Aslett M."/>
        </authorList>
    </citation>
    <scope>NUCLEOTIDE SEQUENCE [LARGE SCALE GENOMIC DNA]</scope>
    <source>
        <strain evidence="5">Houghton</strain>
    </source>
</reference>
<dbReference type="InterPro" id="IPR036815">
    <property type="entry name" value="14-3-3_dom_sf"/>
</dbReference>
<dbReference type="Gene3D" id="1.20.190.20">
    <property type="entry name" value="14-3-3 domain"/>
    <property type="match status" value="1"/>
</dbReference>
<dbReference type="SUPFAM" id="SSF48445">
    <property type="entry name" value="14-3-3 protein"/>
    <property type="match status" value="1"/>
</dbReference>
<evidence type="ECO:0000313" key="6">
    <source>
        <dbReference type="Proteomes" id="UP000030747"/>
    </source>
</evidence>
<feature type="coiled-coil region" evidence="2">
    <location>
        <begin position="405"/>
        <end position="432"/>
    </location>
</feature>
<organism evidence="5 6">
    <name type="scientific">Eimeria tenella</name>
    <name type="common">Coccidian parasite</name>
    <dbReference type="NCBI Taxonomy" id="5802"/>
    <lineage>
        <taxon>Eukaryota</taxon>
        <taxon>Sar</taxon>
        <taxon>Alveolata</taxon>
        <taxon>Apicomplexa</taxon>
        <taxon>Conoidasida</taxon>
        <taxon>Coccidia</taxon>
        <taxon>Eucoccidiorida</taxon>
        <taxon>Eimeriorina</taxon>
        <taxon>Eimeriidae</taxon>
        <taxon>Eimeria</taxon>
    </lineage>
</organism>
<feature type="compositionally biased region" description="Low complexity" evidence="3">
    <location>
        <begin position="266"/>
        <end position="298"/>
    </location>
</feature>
<evidence type="ECO:0000256" key="3">
    <source>
        <dbReference type="SAM" id="MobiDB-lite"/>
    </source>
</evidence>
<dbReference type="InterPro" id="IPR000308">
    <property type="entry name" value="14-3-3"/>
</dbReference>
<dbReference type="RefSeq" id="XP_013227857.1">
    <property type="nucleotide sequence ID" value="XM_013372403.1"/>
</dbReference>
<evidence type="ECO:0000259" key="4">
    <source>
        <dbReference type="Pfam" id="PF00244"/>
    </source>
</evidence>
<evidence type="ECO:0000256" key="1">
    <source>
        <dbReference type="ARBA" id="ARBA00006141"/>
    </source>
</evidence>
<feature type="domain" description="14-3-3" evidence="4">
    <location>
        <begin position="333"/>
        <end position="501"/>
    </location>
</feature>
<dbReference type="VEuPathDB" id="ToxoDB:ETH_00005060"/>
<gene>
    <name evidence="5" type="ORF">ETH_00005060</name>
</gene>
<reference evidence="5" key="1">
    <citation type="submission" date="2013-10" db="EMBL/GenBank/DDBJ databases">
        <title>Genomic analysis of the causative agents of coccidiosis in chickens.</title>
        <authorList>
            <person name="Reid A.J."/>
            <person name="Blake D."/>
            <person name="Billington K."/>
            <person name="Browne H."/>
            <person name="Dunn M."/>
            <person name="Hung S."/>
            <person name="Kawahara F."/>
            <person name="Miranda-Saavedra D."/>
            <person name="Mourier T."/>
            <person name="Nagra H."/>
            <person name="Otto T.D."/>
            <person name="Rawlings N."/>
            <person name="Sanchez A."/>
            <person name="Sanders M."/>
            <person name="Subramaniam C."/>
            <person name="Tay Y."/>
            <person name="Dear P."/>
            <person name="Doerig C."/>
            <person name="Gruber A."/>
            <person name="Parkinson J."/>
            <person name="Shirley M."/>
            <person name="Wan K.L."/>
            <person name="Berriman M."/>
            <person name="Tomley F."/>
            <person name="Pain A."/>
        </authorList>
    </citation>
    <scope>NUCLEOTIDE SEQUENCE [LARGE SCALE GENOMIC DNA]</scope>
    <source>
        <strain evidence="5">Houghton</strain>
    </source>
</reference>
<name>U6KGE5_EIMTE</name>
<dbReference type="EMBL" id="HG673746">
    <property type="protein sequence ID" value="CDJ37019.1"/>
    <property type="molecule type" value="Genomic_DNA"/>
</dbReference>
<protein>
    <submittedName>
        <fullName evidence="5">14-3-3 protein, putative</fullName>
    </submittedName>
</protein>
<accession>U6KGE5</accession>
<dbReference type="OrthoDB" id="347376at2759"/>
<dbReference type="VEuPathDB" id="ToxoDB:ETH2_0811900"/>
<proteinExistence type="inferred from homology"/>
<dbReference type="PANTHER" id="PTHR18860">
    <property type="entry name" value="14-3-3 PROTEIN"/>
    <property type="match status" value="1"/>
</dbReference>
<dbReference type="Proteomes" id="UP000030747">
    <property type="component" value="Unassembled WGS sequence"/>
</dbReference>
<comment type="similarity">
    <text evidence="1">Belongs to the 14-3-3 family.</text>
</comment>
<dbReference type="AlphaFoldDB" id="U6KGE5"/>